<evidence type="ECO:0000313" key="3">
    <source>
        <dbReference type="Proteomes" id="UP001141992"/>
    </source>
</evidence>
<accession>A0A0D6GYA8</accession>
<comment type="caution">
    <text evidence="2">The sequence shown here is derived from an EMBL/GenBank/DDBJ whole genome shotgun (WGS) entry which is preliminary data.</text>
</comment>
<dbReference type="eggNOG" id="ENOG50334GX">
    <property type="taxonomic scope" value="Bacteria"/>
</dbReference>
<dbReference type="KEGG" id="axx:ERS451415_01816"/>
<evidence type="ECO:0000313" key="2">
    <source>
        <dbReference type="EMBL" id="MCZ8399968.1"/>
    </source>
</evidence>
<gene>
    <name evidence="2" type="ORF">O9570_00815</name>
</gene>
<accession>A0A0M7GKE4</accession>
<feature type="domain" description="Cyanophage baseplate Pam3 plug gp18" evidence="1">
    <location>
        <begin position="3"/>
        <end position="97"/>
    </location>
</feature>
<protein>
    <recommendedName>
        <fullName evidence="1">Cyanophage baseplate Pam3 plug gp18 domain-containing protein</fullName>
    </recommendedName>
</protein>
<reference evidence="2" key="1">
    <citation type="submission" date="2022-12" db="EMBL/GenBank/DDBJ databases">
        <authorList>
            <person name="Voronina O.L."/>
            <person name="Kunda M.S."/>
            <person name="Ryzhova N."/>
            <person name="Aksenova E.I."/>
        </authorList>
    </citation>
    <scope>NUCLEOTIDE SEQUENCE</scope>
    <source>
        <strain evidence="2">SCCH136:Ach223948</strain>
    </source>
</reference>
<dbReference type="Proteomes" id="UP001141992">
    <property type="component" value="Unassembled WGS sequence"/>
</dbReference>
<organism evidence="2 3">
    <name type="scientific">Alcaligenes xylosoxydans xylosoxydans</name>
    <name type="common">Achromobacter xylosoxidans</name>
    <dbReference type="NCBI Taxonomy" id="85698"/>
    <lineage>
        <taxon>Bacteria</taxon>
        <taxon>Pseudomonadati</taxon>
        <taxon>Pseudomonadota</taxon>
        <taxon>Betaproteobacteria</taxon>
        <taxon>Burkholderiales</taxon>
        <taxon>Alcaligenaceae</taxon>
        <taxon>Achromobacter</taxon>
    </lineage>
</organism>
<dbReference type="GeneID" id="75275590"/>
<sequence>MNYFEIPVSPIPQVFAISLGGDDYRLTLQYRDGWILDVADDLGRPLVCGVPLVAGLNLLGQYRHLGFTGGLRVTGAESPDDAPTFTDLGRGARLYWVAD</sequence>
<evidence type="ECO:0000259" key="1">
    <source>
        <dbReference type="Pfam" id="PF22479"/>
    </source>
</evidence>
<dbReference type="AlphaFoldDB" id="A0A0D6GYA8"/>
<name>A0A0D6GYA8_ALCXX</name>
<dbReference type="EMBL" id="JAPZVI010000001">
    <property type="protein sequence ID" value="MCZ8399968.1"/>
    <property type="molecule type" value="Genomic_DNA"/>
</dbReference>
<dbReference type="InterPro" id="IPR054252">
    <property type="entry name" value="Pam3_gp18"/>
</dbReference>
<dbReference type="Pfam" id="PF22479">
    <property type="entry name" value="Pam3_gp18"/>
    <property type="match status" value="1"/>
</dbReference>
<dbReference type="RefSeq" id="WP_006388474.1">
    <property type="nucleotide sequence ID" value="NZ_CABIYZ010000001.1"/>
</dbReference>
<proteinExistence type="predicted"/>